<organism evidence="5 6">
    <name type="scientific">Hydrogenophaga luteola</name>
    <dbReference type="NCBI Taxonomy" id="1591122"/>
    <lineage>
        <taxon>Bacteria</taxon>
        <taxon>Pseudomonadati</taxon>
        <taxon>Pseudomonadota</taxon>
        <taxon>Betaproteobacteria</taxon>
        <taxon>Burkholderiales</taxon>
        <taxon>Comamonadaceae</taxon>
        <taxon>Hydrogenophaga</taxon>
    </lineage>
</organism>
<keyword evidence="6" id="KW-1185">Reference proteome</keyword>
<dbReference type="Pfam" id="PF13531">
    <property type="entry name" value="SBP_bac_11"/>
    <property type="match status" value="1"/>
</dbReference>
<dbReference type="PANTHER" id="PTHR30632">
    <property type="entry name" value="MOLYBDATE-BINDING PERIPLASMIC PROTEIN"/>
    <property type="match status" value="1"/>
</dbReference>
<proteinExistence type="inferred from homology"/>
<sequence length="258" mass="27148">MKVATAISTRRFISALLTSLLLVATAARADQVMVAVAANFTAPFNKLATEFEKDSGHQLVASFGSTGKFYAQIRNGAPFEVLLAADDETPAKLVKEGAAVAGSPFSYAIGKLVLWSAKPGVVDAKGEVLKGNTFQHLALADPRLAPYGAASVEVMKKLGVYDSLAPKLVTGETLAQVYQFVSSGNSELGFVALSQVLKDGKIDGSSWVVPAELHTPIRQDAVLLNPVQGKAGPLALLKYLQGAKAQAIIKAYGYDTPK</sequence>
<evidence type="ECO:0000256" key="3">
    <source>
        <dbReference type="ARBA" id="ARBA00022729"/>
    </source>
</evidence>
<evidence type="ECO:0000256" key="4">
    <source>
        <dbReference type="SAM" id="SignalP"/>
    </source>
</evidence>
<dbReference type="SUPFAM" id="SSF53850">
    <property type="entry name" value="Periplasmic binding protein-like II"/>
    <property type="match status" value="1"/>
</dbReference>
<keyword evidence="3 4" id="KW-0732">Signal</keyword>
<reference evidence="6" key="1">
    <citation type="journal article" date="2019" name="Int. J. Syst. Evol. Microbiol.">
        <title>The Global Catalogue of Microorganisms (GCM) 10K type strain sequencing project: providing services to taxonomists for standard genome sequencing and annotation.</title>
        <authorList>
            <consortium name="The Broad Institute Genomics Platform"/>
            <consortium name="The Broad Institute Genome Sequencing Center for Infectious Disease"/>
            <person name="Wu L."/>
            <person name="Ma J."/>
        </authorList>
    </citation>
    <scope>NUCLEOTIDE SEQUENCE [LARGE SCALE GENOMIC DNA]</scope>
    <source>
        <strain evidence="6">KCTC 42501</strain>
    </source>
</reference>
<accession>A0ABV7W3Y5</accession>
<protein>
    <submittedName>
        <fullName evidence="5">Molybdate ABC transporter substrate-binding protein</fullName>
    </submittedName>
</protein>
<comment type="caution">
    <text evidence="5">The sequence shown here is derived from an EMBL/GenBank/DDBJ whole genome shotgun (WGS) entry which is preliminary data.</text>
</comment>
<comment type="similarity">
    <text evidence="1">Belongs to the bacterial solute-binding protein ModA family.</text>
</comment>
<evidence type="ECO:0000313" key="5">
    <source>
        <dbReference type="EMBL" id="MFC3683737.1"/>
    </source>
</evidence>
<dbReference type="InterPro" id="IPR050682">
    <property type="entry name" value="ModA/WtpA"/>
</dbReference>
<dbReference type="PIRSF" id="PIRSF004846">
    <property type="entry name" value="ModA"/>
    <property type="match status" value="1"/>
</dbReference>
<feature type="signal peptide" evidence="4">
    <location>
        <begin position="1"/>
        <end position="29"/>
    </location>
</feature>
<keyword evidence="2" id="KW-0479">Metal-binding</keyword>
<dbReference type="InterPro" id="IPR005950">
    <property type="entry name" value="ModA"/>
</dbReference>
<dbReference type="CDD" id="cd13539">
    <property type="entry name" value="PBP2_AvModA"/>
    <property type="match status" value="1"/>
</dbReference>
<feature type="chain" id="PRO_5047145650" evidence="4">
    <location>
        <begin position="30"/>
        <end position="258"/>
    </location>
</feature>
<dbReference type="InterPro" id="IPR044084">
    <property type="entry name" value="AvModA-like_subst-bd"/>
</dbReference>
<evidence type="ECO:0000256" key="2">
    <source>
        <dbReference type="ARBA" id="ARBA00022723"/>
    </source>
</evidence>
<dbReference type="RefSeq" id="WP_382173140.1">
    <property type="nucleotide sequence ID" value="NZ_JBHRXX010000003.1"/>
</dbReference>
<dbReference type="Gene3D" id="3.40.190.10">
    <property type="entry name" value="Periplasmic binding protein-like II"/>
    <property type="match status" value="2"/>
</dbReference>
<dbReference type="EMBL" id="JBHRXX010000003">
    <property type="protein sequence ID" value="MFC3683737.1"/>
    <property type="molecule type" value="Genomic_DNA"/>
</dbReference>
<name>A0ABV7W3Y5_9BURK</name>
<dbReference type="PANTHER" id="PTHR30632:SF14">
    <property type="entry name" value="TUNGSTATE_MOLYBDATE_CHROMATE-BINDING PROTEIN MODA"/>
    <property type="match status" value="1"/>
</dbReference>
<evidence type="ECO:0000256" key="1">
    <source>
        <dbReference type="ARBA" id="ARBA00009175"/>
    </source>
</evidence>
<dbReference type="Proteomes" id="UP001595729">
    <property type="component" value="Unassembled WGS sequence"/>
</dbReference>
<dbReference type="NCBIfam" id="TIGR01256">
    <property type="entry name" value="modA"/>
    <property type="match status" value="1"/>
</dbReference>
<gene>
    <name evidence="5" type="primary">modA</name>
    <name evidence="5" type="ORF">ACFOPI_09050</name>
</gene>
<evidence type="ECO:0000313" key="6">
    <source>
        <dbReference type="Proteomes" id="UP001595729"/>
    </source>
</evidence>